<dbReference type="SUPFAM" id="SSF48452">
    <property type="entry name" value="TPR-like"/>
    <property type="match status" value="1"/>
</dbReference>
<dbReference type="OrthoDB" id="5694214at2"/>
<evidence type="ECO:0000313" key="9">
    <source>
        <dbReference type="Proteomes" id="UP000293874"/>
    </source>
</evidence>
<name>A0A4V2F1Q7_9BACT</name>
<proteinExistence type="inferred from homology"/>
<evidence type="ECO:0000256" key="1">
    <source>
        <dbReference type="ARBA" id="ARBA00004442"/>
    </source>
</evidence>
<comment type="caution">
    <text evidence="8">The sequence shown here is derived from an EMBL/GenBank/DDBJ whole genome shotgun (WGS) entry which is preliminary data.</text>
</comment>
<organism evidence="8 9">
    <name type="scientific">Pseudobacter ginsenosidimutans</name>
    <dbReference type="NCBI Taxonomy" id="661488"/>
    <lineage>
        <taxon>Bacteria</taxon>
        <taxon>Pseudomonadati</taxon>
        <taxon>Bacteroidota</taxon>
        <taxon>Chitinophagia</taxon>
        <taxon>Chitinophagales</taxon>
        <taxon>Chitinophagaceae</taxon>
        <taxon>Pseudobacter</taxon>
    </lineage>
</organism>
<feature type="domain" description="RagB/SusD" evidence="6">
    <location>
        <begin position="321"/>
        <end position="427"/>
    </location>
</feature>
<dbReference type="EMBL" id="SGXA01000001">
    <property type="protein sequence ID" value="RZS74616.1"/>
    <property type="molecule type" value="Genomic_DNA"/>
</dbReference>
<evidence type="ECO:0000313" key="8">
    <source>
        <dbReference type="EMBL" id="RZS74616.1"/>
    </source>
</evidence>
<dbReference type="GO" id="GO:0009279">
    <property type="term" value="C:cell outer membrane"/>
    <property type="evidence" value="ECO:0007669"/>
    <property type="project" value="UniProtKB-SubCell"/>
</dbReference>
<keyword evidence="9" id="KW-1185">Reference proteome</keyword>
<gene>
    <name evidence="8" type="ORF">EV199_0465</name>
</gene>
<keyword evidence="5" id="KW-0998">Cell outer membrane</keyword>
<evidence type="ECO:0000256" key="5">
    <source>
        <dbReference type="ARBA" id="ARBA00023237"/>
    </source>
</evidence>
<reference evidence="8 9" key="1">
    <citation type="submission" date="2019-02" db="EMBL/GenBank/DDBJ databases">
        <title>Genomic Encyclopedia of Type Strains, Phase IV (KMG-IV): sequencing the most valuable type-strain genomes for metagenomic binning, comparative biology and taxonomic classification.</title>
        <authorList>
            <person name="Goeker M."/>
        </authorList>
    </citation>
    <scope>NUCLEOTIDE SEQUENCE [LARGE SCALE GENOMIC DNA]</scope>
    <source>
        <strain evidence="8 9">DSM 18116</strain>
    </source>
</reference>
<comment type="subcellular location">
    <subcellularLocation>
        <location evidence="1">Cell outer membrane</location>
    </subcellularLocation>
</comment>
<evidence type="ECO:0000256" key="4">
    <source>
        <dbReference type="ARBA" id="ARBA00023136"/>
    </source>
</evidence>
<keyword evidence="3" id="KW-0732">Signal</keyword>
<evidence type="ECO:0000256" key="3">
    <source>
        <dbReference type="ARBA" id="ARBA00022729"/>
    </source>
</evidence>
<dbReference type="RefSeq" id="WP_130539067.1">
    <property type="nucleotide sequence ID" value="NZ_CP042431.1"/>
</dbReference>
<dbReference type="PROSITE" id="PS51257">
    <property type="entry name" value="PROKAR_LIPOPROTEIN"/>
    <property type="match status" value="1"/>
</dbReference>
<evidence type="ECO:0000259" key="6">
    <source>
        <dbReference type="Pfam" id="PF07980"/>
    </source>
</evidence>
<evidence type="ECO:0000256" key="2">
    <source>
        <dbReference type="ARBA" id="ARBA00006275"/>
    </source>
</evidence>
<dbReference type="Proteomes" id="UP000293874">
    <property type="component" value="Unassembled WGS sequence"/>
</dbReference>
<accession>A0A4V2F1Q7</accession>
<feature type="domain" description="SusD-like N-terminal" evidence="7">
    <location>
        <begin position="81"/>
        <end position="225"/>
    </location>
</feature>
<dbReference type="InterPro" id="IPR012944">
    <property type="entry name" value="SusD_RagB_dom"/>
</dbReference>
<comment type="similarity">
    <text evidence="2">Belongs to the SusD family.</text>
</comment>
<dbReference type="InterPro" id="IPR011990">
    <property type="entry name" value="TPR-like_helical_dom_sf"/>
</dbReference>
<evidence type="ECO:0000259" key="7">
    <source>
        <dbReference type="Pfam" id="PF14322"/>
    </source>
</evidence>
<sequence length="470" mass="52620">MKQLTYIFSASLLLFASCSKELGKLPENAKVDGNTILDQKTAVVALNGVYYRFANVQAGNNVTDWGANETYPGFFSGFLGYGYGEMNEERNQYNVTGDYFWTYSYSIINAANGVIGAVDKLPDTKFTGDGKKNILAEARFLRAYGNAKLLSYYGQWWDLNSKYGVMLRTELVALGNVPKDRSTVAESYTSIFEDLDYAIANGPDLTDNSYASKWTAMALKMRVLLMHGQAADYTAAITLADQIIGSGKFNLEPKLIDLFRTKGMASKEVILGVRPQQNQETYYYNVSKQYWPGASSLYVAVQGFKDLLQSDPRNSWMVGTENDSREDSYYFTKYIAEGSTPSQITESVYPFRLSEVYLMKAEAIVRSGGTVANARTILKEVMTKAEVTNFTAVDNAATPDAMLEQIWLETARNLTGEDGQEWLALLRLPFEKVKELKPLITDKIQYILPVPRTELLNNPEFGDQNPGYSR</sequence>
<dbReference type="Pfam" id="PF07980">
    <property type="entry name" value="SusD_RagB"/>
    <property type="match status" value="1"/>
</dbReference>
<dbReference type="Pfam" id="PF14322">
    <property type="entry name" value="SusD-like_3"/>
    <property type="match status" value="1"/>
</dbReference>
<dbReference type="AlphaFoldDB" id="A0A4V2F1Q7"/>
<dbReference type="Gene3D" id="1.25.40.390">
    <property type="match status" value="1"/>
</dbReference>
<protein>
    <submittedName>
        <fullName evidence="8">SusD-like starch-binding protein associating with outer membrane</fullName>
    </submittedName>
</protein>
<keyword evidence="4" id="KW-0472">Membrane</keyword>
<dbReference type="InterPro" id="IPR033985">
    <property type="entry name" value="SusD-like_N"/>
</dbReference>